<accession>A0A6C0JYG1</accession>
<dbReference type="SUPFAM" id="SSF57850">
    <property type="entry name" value="RING/U-box"/>
    <property type="match status" value="1"/>
</dbReference>
<dbReference type="Gene3D" id="3.30.40.10">
    <property type="entry name" value="Zinc/RING finger domain, C3HC4 (zinc finger)"/>
    <property type="match status" value="1"/>
</dbReference>
<proteinExistence type="predicted"/>
<organism evidence="2">
    <name type="scientific">viral metagenome</name>
    <dbReference type="NCBI Taxonomy" id="1070528"/>
    <lineage>
        <taxon>unclassified sequences</taxon>
        <taxon>metagenomes</taxon>
        <taxon>organismal metagenomes</taxon>
    </lineage>
</organism>
<protein>
    <recommendedName>
        <fullName evidence="1">RING-type domain-containing protein</fullName>
    </recommendedName>
</protein>
<dbReference type="AlphaFoldDB" id="A0A6C0JYG1"/>
<evidence type="ECO:0000313" key="2">
    <source>
        <dbReference type="EMBL" id="QHU10822.1"/>
    </source>
</evidence>
<dbReference type="SMART" id="SM00184">
    <property type="entry name" value="RING"/>
    <property type="match status" value="1"/>
</dbReference>
<dbReference type="InterPro" id="IPR001841">
    <property type="entry name" value="Znf_RING"/>
</dbReference>
<reference evidence="2" key="1">
    <citation type="journal article" date="2020" name="Nature">
        <title>Giant virus diversity and host interactions through global metagenomics.</title>
        <authorList>
            <person name="Schulz F."/>
            <person name="Roux S."/>
            <person name="Paez-Espino D."/>
            <person name="Jungbluth S."/>
            <person name="Walsh D.A."/>
            <person name="Denef V.J."/>
            <person name="McMahon K.D."/>
            <person name="Konstantinidis K.T."/>
            <person name="Eloe-Fadrosh E.A."/>
            <person name="Kyrpides N.C."/>
            <person name="Woyke T."/>
        </authorList>
    </citation>
    <scope>NUCLEOTIDE SEQUENCE</scope>
    <source>
        <strain evidence="2">GVMAG-S-1101165-83</strain>
    </source>
</reference>
<dbReference type="PROSITE" id="PS50089">
    <property type="entry name" value="ZF_RING_2"/>
    <property type="match status" value="1"/>
</dbReference>
<sequence>MIPISKTRSGKSYGLKCEKINSKRCCSYCKKPGHNISKCKDPNLIDLEKKARDASIFGDCIVDGTSKFLKVWMKTLTNIELRALGYKFYSMEKFKLRYNSEKETYINNLASEFSWEELPWPLPEKLNNISEETFCEFNEILIANTHETWHDYFKEVIVKCRPSARRFDIEANFNCAKKSKGTSCPICLSDKIKCKNIVTTNCNHEYCGDCFADYLQSVKADLNKTPKCACCREKITTIDVKDKALQKTYKKEFCRAPLKRAEEPILTPSVTYMTPSQLPNAFSIQNQNLLATAVYYFISVIPA</sequence>
<dbReference type="InterPro" id="IPR013083">
    <property type="entry name" value="Znf_RING/FYVE/PHD"/>
</dbReference>
<feature type="domain" description="RING-type" evidence="1">
    <location>
        <begin position="184"/>
        <end position="232"/>
    </location>
</feature>
<evidence type="ECO:0000259" key="1">
    <source>
        <dbReference type="PROSITE" id="PS50089"/>
    </source>
</evidence>
<name>A0A6C0JYG1_9ZZZZ</name>
<dbReference type="EMBL" id="MN740772">
    <property type="protein sequence ID" value="QHU10822.1"/>
    <property type="molecule type" value="Genomic_DNA"/>
</dbReference>